<evidence type="ECO:0008006" key="4">
    <source>
        <dbReference type="Google" id="ProtNLM"/>
    </source>
</evidence>
<accession>A0A365UDP5</accession>
<dbReference type="AlphaFoldDB" id="A0A365UDP5"/>
<dbReference type="InterPro" id="IPR009339">
    <property type="entry name" value="DUF998"/>
</dbReference>
<dbReference type="OrthoDB" id="7889118at2"/>
<keyword evidence="1" id="KW-0472">Membrane</keyword>
<feature type="transmembrane region" description="Helical" evidence="1">
    <location>
        <begin position="186"/>
        <end position="203"/>
    </location>
</feature>
<protein>
    <recommendedName>
        <fullName evidence="4">DUF998 domain-containing protein</fullName>
    </recommendedName>
</protein>
<dbReference type="Pfam" id="PF06197">
    <property type="entry name" value="DUF998"/>
    <property type="match status" value="1"/>
</dbReference>
<evidence type="ECO:0000313" key="2">
    <source>
        <dbReference type="EMBL" id="RBI87659.1"/>
    </source>
</evidence>
<evidence type="ECO:0000256" key="1">
    <source>
        <dbReference type="SAM" id="Phobius"/>
    </source>
</evidence>
<name>A0A365UDP5_9RHOB</name>
<keyword evidence="3" id="KW-1185">Reference proteome</keyword>
<feature type="transmembrane region" description="Helical" evidence="1">
    <location>
        <begin position="122"/>
        <end position="144"/>
    </location>
</feature>
<dbReference type="RefSeq" id="WP_113287682.1">
    <property type="nucleotide sequence ID" value="NZ_QNTQ01000001.1"/>
</dbReference>
<dbReference type="EMBL" id="QNTQ01000001">
    <property type="protein sequence ID" value="RBI87659.1"/>
    <property type="molecule type" value="Genomic_DNA"/>
</dbReference>
<keyword evidence="1" id="KW-0812">Transmembrane</keyword>
<sequence length="210" mass="21853">MADAVTGRDRATATLGLCGPLAALMFLAADLAGAAATPGYSMTSQAISELMERGAPAKRIVDPLLVAYHGLVMPFALALHRGLPAGGAAGPLLIGVAGAAGVILTLFFPCDPGCAPFVSLRGMLHIFIAIPMGFAILIGLWRVAGRLRARPALARYTRVTAALGLLLAVVTVALAETQVVGLFERALTWSYLQWYAVTGWLLWRGALSAA</sequence>
<gene>
    <name evidence="2" type="ORF">DRV85_01710</name>
</gene>
<keyword evidence="1" id="KW-1133">Transmembrane helix</keyword>
<dbReference type="Proteomes" id="UP000253370">
    <property type="component" value="Unassembled WGS sequence"/>
</dbReference>
<reference evidence="2 3" key="1">
    <citation type="submission" date="2018-07" db="EMBL/GenBank/DDBJ databases">
        <title>Rhodosalinus sp. strain E84T genomic sequence and assembly.</title>
        <authorList>
            <person name="Liu Z.-W."/>
            <person name="Lu D.-C."/>
        </authorList>
    </citation>
    <scope>NUCLEOTIDE SEQUENCE [LARGE SCALE GENOMIC DNA]</scope>
    <source>
        <strain evidence="2 3">E84</strain>
    </source>
</reference>
<feature type="transmembrane region" description="Helical" evidence="1">
    <location>
        <begin position="91"/>
        <end position="110"/>
    </location>
</feature>
<comment type="caution">
    <text evidence="2">The sequence shown here is derived from an EMBL/GenBank/DDBJ whole genome shotgun (WGS) entry which is preliminary data.</text>
</comment>
<evidence type="ECO:0000313" key="3">
    <source>
        <dbReference type="Proteomes" id="UP000253370"/>
    </source>
</evidence>
<organism evidence="2 3">
    <name type="scientific">Rhodosalinus halophilus</name>
    <dbReference type="NCBI Taxonomy" id="2259333"/>
    <lineage>
        <taxon>Bacteria</taxon>
        <taxon>Pseudomonadati</taxon>
        <taxon>Pseudomonadota</taxon>
        <taxon>Alphaproteobacteria</taxon>
        <taxon>Rhodobacterales</taxon>
        <taxon>Paracoccaceae</taxon>
        <taxon>Rhodosalinus</taxon>
    </lineage>
</organism>
<proteinExistence type="predicted"/>
<feature type="transmembrane region" description="Helical" evidence="1">
    <location>
        <begin position="60"/>
        <end position="79"/>
    </location>
</feature>
<feature type="transmembrane region" description="Helical" evidence="1">
    <location>
        <begin position="156"/>
        <end position="174"/>
    </location>
</feature>